<name>W7JJM3_PLAFA</name>
<organism evidence="2 3">
    <name type="scientific">Plasmodium falciparum UGT5.1</name>
    <dbReference type="NCBI Taxonomy" id="1237627"/>
    <lineage>
        <taxon>Eukaryota</taxon>
        <taxon>Sar</taxon>
        <taxon>Alveolata</taxon>
        <taxon>Apicomplexa</taxon>
        <taxon>Aconoidasida</taxon>
        <taxon>Haemosporida</taxon>
        <taxon>Plasmodiidae</taxon>
        <taxon>Plasmodium</taxon>
        <taxon>Plasmodium (Laverania)</taxon>
    </lineage>
</organism>
<dbReference type="Gene3D" id="6.10.280.180">
    <property type="entry name" value="Plasmodium RESA, N-terminal helical domain"/>
    <property type="match status" value="1"/>
</dbReference>
<gene>
    <name evidence="2" type="ORF">C923_04310</name>
</gene>
<reference evidence="2 3" key="1">
    <citation type="submission" date="2013-02" db="EMBL/GenBank/DDBJ databases">
        <title>The Genome Sequence of Plasmodium falciparum UGT5.1.</title>
        <authorList>
            <consortium name="The Broad Institute Genome Sequencing Platform"/>
            <consortium name="The Broad Institute Genome Sequencing Center for Infectious Disease"/>
            <person name="Neafsey D."/>
            <person name="Cheeseman I."/>
            <person name="Volkman S."/>
            <person name="Adams J."/>
            <person name="Walker B."/>
            <person name="Young S.K."/>
            <person name="Zeng Q."/>
            <person name="Gargeya S."/>
            <person name="Fitzgerald M."/>
            <person name="Haas B."/>
            <person name="Abouelleil A."/>
            <person name="Alvarado L."/>
            <person name="Arachchi H.M."/>
            <person name="Berlin A.M."/>
            <person name="Chapman S.B."/>
            <person name="Dewar J."/>
            <person name="Goldberg J."/>
            <person name="Griggs A."/>
            <person name="Gujja S."/>
            <person name="Hansen M."/>
            <person name="Howarth C."/>
            <person name="Imamovic A."/>
            <person name="Larimer J."/>
            <person name="McCowan C."/>
            <person name="Murphy C."/>
            <person name="Neiman D."/>
            <person name="Pearson M."/>
            <person name="Priest M."/>
            <person name="Roberts A."/>
            <person name="Saif S."/>
            <person name="Shea T."/>
            <person name="Sisk P."/>
            <person name="Sykes S."/>
            <person name="Wortman J."/>
            <person name="Nusbaum C."/>
            <person name="Birren B."/>
        </authorList>
    </citation>
    <scope>NUCLEOTIDE SEQUENCE [LARGE SCALE GENOMIC DNA]</scope>
    <source>
        <strain evidence="2 3">UGT5.1</strain>
    </source>
</reference>
<evidence type="ECO:0000313" key="3">
    <source>
        <dbReference type="Proteomes" id="UP000030697"/>
    </source>
</evidence>
<dbReference type="EMBL" id="KE124669">
    <property type="protein sequence ID" value="EWC75039.1"/>
    <property type="molecule type" value="Genomic_DNA"/>
</dbReference>
<dbReference type="Proteomes" id="UP000030697">
    <property type="component" value="Unassembled WGS sequence"/>
</dbReference>
<dbReference type="InterPro" id="IPR019111">
    <property type="entry name" value="PRESA_N"/>
</dbReference>
<protein>
    <recommendedName>
        <fullName evidence="1">Plasmodium RESA N-terminal domain-containing protein</fullName>
    </recommendedName>
</protein>
<dbReference type="NCBIfam" id="TIGR01639">
    <property type="entry name" value="P_fal_TIGR01639"/>
    <property type="match status" value="1"/>
</dbReference>
<dbReference type="InterPro" id="IPR006526">
    <property type="entry name" value="Export_prot_PHISTa/b/c"/>
</dbReference>
<dbReference type="Pfam" id="PF09687">
    <property type="entry name" value="PRESAN"/>
    <property type="match status" value="1"/>
</dbReference>
<dbReference type="OrthoDB" id="378646at2759"/>
<accession>W7JJM3</accession>
<feature type="domain" description="Plasmodium RESA N-terminal" evidence="1">
    <location>
        <begin position="16"/>
        <end position="135"/>
    </location>
</feature>
<dbReference type="AlphaFoldDB" id="W7JJM3"/>
<sequence>MKKCNNINYNDLSKQFTLEELHTVLDNLEERPSNEDLYNIWNHVLGITKEDYLKKYEYQCYHVWDPLYPICVNTKYHTWYKSMYDIGVALSSTDRKCTHDFFGLVKDGASIDEIKNYIYVFIKYYDTLRNDLFNEHRERFTERMKNPKRLEI</sequence>
<evidence type="ECO:0000259" key="1">
    <source>
        <dbReference type="Pfam" id="PF09687"/>
    </source>
</evidence>
<proteinExistence type="predicted"/>
<evidence type="ECO:0000313" key="2">
    <source>
        <dbReference type="EMBL" id="EWC75039.1"/>
    </source>
</evidence>
<dbReference type="InterPro" id="IPR044885">
    <property type="entry name" value="PRESA_N_sf"/>
</dbReference>